<dbReference type="InterPro" id="IPR022637">
    <property type="entry name" value="DNA_polIII_beta_cen"/>
</dbReference>
<comment type="subcellular location">
    <subcellularLocation>
        <location evidence="1">Cytoplasm</location>
    </subcellularLocation>
</comment>
<dbReference type="PATRIC" id="fig|1300344.3.peg.2420"/>
<evidence type="ECO:0000313" key="10">
    <source>
        <dbReference type="EMBL" id="ANC31951.1"/>
    </source>
</evidence>
<dbReference type="SMART" id="SM00422">
    <property type="entry name" value="HTH_MERR"/>
    <property type="match status" value="1"/>
</dbReference>
<evidence type="ECO:0000256" key="2">
    <source>
        <dbReference type="ARBA" id="ARBA00010752"/>
    </source>
</evidence>
<dbReference type="Gene3D" id="3.10.150.10">
    <property type="entry name" value="DNA Polymerase III, subunit A, domain 2"/>
    <property type="match status" value="2"/>
</dbReference>
<keyword evidence="8" id="KW-0238">DNA-binding</keyword>
<dbReference type="GO" id="GO:0008408">
    <property type="term" value="F:3'-5' exonuclease activity"/>
    <property type="evidence" value="ECO:0007669"/>
    <property type="project" value="InterPro"/>
</dbReference>
<dbReference type="SUPFAM" id="SSF46955">
    <property type="entry name" value="Putative DNA-binding domain"/>
    <property type="match status" value="1"/>
</dbReference>
<name>A0A168FJJ0_9MICO</name>
<keyword evidence="11" id="KW-1185">Reference proteome</keyword>
<feature type="domain" description="HTH merR-type" evidence="9">
    <location>
        <begin position="5"/>
        <end position="75"/>
    </location>
</feature>
<dbReference type="EMBL" id="CP014209">
    <property type="protein sequence ID" value="ANC31951.1"/>
    <property type="molecule type" value="Genomic_DNA"/>
</dbReference>
<organism evidence="10 11">
    <name type="scientific">Isoptericola dokdonensis DS-3</name>
    <dbReference type="NCBI Taxonomy" id="1300344"/>
    <lineage>
        <taxon>Bacteria</taxon>
        <taxon>Bacillati</taxon>
        <taxon>Actinomycetota</taxon>
        <taxon>Actinomycetes</taxon>
        <taxon>Micrococcales</taxon>
        <taxon>Promicromonosporaceae</taxon>
        <taxon>Isoptericola</taxon>
    </lineage>
</organism>
<gene>
    <name evidence="10" type="primary">bmrR</name>
    <name evidence="10" type="ORF">I598_2414</name>
</gene>
<evidence type="ECO:0000256" key="7">
    <source>
        <dbReference type="ARBA" id="ARBA00022932"/>
    </source>
</evidence>
<keyword evidence="7" id="KW-0239">DNA-directed DNA polymerase</keyword>
<accession>A0A168FJJ0</accession>
<dbReference type="GO" id="GO:0006355">
    <property type="term" value="P:regulation of DNA-templated transcription"/>
    <property type="evidence" value="ECO:0007669"/>
    <property type="project" value="InterPro"/>
</dbReference>
<dbReference type="PANTHER" id="PTHR30478:SF0">
    <property type="entry name" value="BETA SLIDING CLAMP"/>
    <property type="match status" value="1"/>
</dbReference>
<dbReference type="GO" id="GO:0003887">
    <property type="term" value="F:DNA-directed DNA polymerase activity"/>
    <property type="evidence" value="ECO:0007669"/>
    <property type="project" value="UniProtKB-KW"/>
</dbReference>
<dbReference type="SMART" id="SM00480">
    <property type="entry name" value="POL3Bc"/>
    <property type="match status" value="1"/>
</dbReference>
<dbReference type="GO" id="GO:0005737">
    <property type="term" value="C:cytoplasm"/>
    <property type="evidence" value="ECO:0007669"/>
    <property type="project" value="UniProtKB-SubCell"/>
</dbReference>
<dbReference type="PROSITE" id="PS50937">
    <property type="entry name" value="HTH_MERR_2"/>
    <property type="match status" value="1"/>
</dbReference>
<keyword evidence="5" id="KW-0548">Nucleotidyltransferase</keyword>
<evidence type="ECO:0000256" key="1">
    <source>
        <dbReference type="ARBA" id="ARBA00004496"/>
    </source>
</evidence>
<dbReference type="CDD" id="cd00140">
    <property type="entry name" value="beta_clamp"/>
    <property type="match status" value="1"/>
</dbReference>
<dbReference type="SUPFAM" id="SSF55979">
    <property type="entry name" value="DNA clamp"/>
    <property type="match status" value="2"/>
</dbReference>
<evidence type="ECO:0000256" key="8">
    <source>
        <dbReference type="ARBA" id="ARBA00023125"/>
    </source>
</evidence>
<comment type="similarity">
    <text evidence="2">Belongs to the beta sliding clamp family.</text>
</comment>
<evidence type="ECO:0000256" key="5">
    <source>
        <dbReference type="ARBA" id="ARBA00022695"/>
    </source>
</evidence>
<evidence type="ECO:0000256" key="6">
    <source>
        <dbReference type="ARBA" id="ARBA00022705"/>
    </source>
</evidence>
<dbReference type="InterPro" id="IPR000551">
    <property type="entry name" value="MerR-type_HTH_dom"/>
</dbReference>
<dbReference type="InterPro" id="IPR009061">
    <property type="entry name" value="DNA-bd_dom_put_sf"/>
</dbReference>
<dbReference type="Proteomes" id="UP000076794">
    <property type="component" value="Chromosome"/>
</dbReference>
<protein>
    <submittedName>
        <fullName evidence="10">Multidrug-efflux transporter 1 regulator</fullName>
    </submittedName>
</protein>
<evidence type="ECO:0000256" key="4">
    <source>
        <dbReference type="ARBA" id="ARBA00022679"/>
    </source>
</evidence>
<proteinExistence type="inferred from homology"/>
<dbReference type="KEGG" id="ido:I598_2414"/>
<dbReference type="PANTHER" id="PTHR30478">
    <property type="entry name" value="DNA POLYMERASE III SUBUNIT BETA"/>
    <property type="match status" value="1"/>
</dbReference>
<dbReference type="Gene3D" id="1.10.1660.10">
    <property type="match status" value="1"/>
</dbReference>
<evidence type="ECO:0000259" key="9">
    <source>
        <dbReference type="PROSITE" id="PS50937"/>
    </source>
</evidence>
<keyword evidence="3" id="KW-0963">Cytoplasm</keyword>
<reference evidence="10 11" key="1">
    <citation type="submission" date="2016-01" db="EMBL/GenBank/DDBJ databases">
        <title>Complete genome sequence of a soil Actinobacterium, Isoptericola dokdonensis DS-3.</title>
        <authorList>
            <person name="Kwon S.-K."/>
            <person name="Kim J.F."/>
        </authorList>
    </citation>
    <scope>NUCLEOTIDE SEQUENCE [LARGE SCALE GENOMIC DNA]</scope>
    <source>
        <strain evidence="10 11">DS-3</strain>
    </source>
</reference>
<dbReference type="GO" id="GO:0009360">
    <property type="term" value="C:DNA polymerase III complex"/>
    <property type="evidence" value="ECO:0007669"/>
    <property type="project" value="InterPro"/>
</dbReference>
<dbReference type="InterPro" id="IPR046938">
    <property type="entry name" value="DNA_clamp_sf"/>
</dbReference>
<sequence>MHDDLLSIGALARAGGLPVTALRFYDAAGVLRPAHVDPVTGYRWYTSAQVHTARLVASLRQAGLPVADLLTVLAAPHEAKSVLDHHRRRLEMDLATAGAHLDAAAEILSRPGRCTVAAADLAAAFRSVRHAVGADEDWPALAGVLLHLDGHTLRLVGCDRYRLAVATVAVRQHAGPQARVVAPLNLLDEIMSATTLPDEGQVVLGANTLEVLGFQGDPVDAPYPDYERLLGSATSRSLTIESETLIRAVAEAGDAVVVRLAGEHVDLVAPSAPDTLGFSRTFVLDAVRAARAEHVALALDDERSALSISPAGRPHDVSLVMPIRLRP</sequence>
<dbReference type="Pfam" id="PF13411">
    <property type="entry name" value="MerR_1"/>
    <property type="match status" value="1"/>
</dbReference>
<keyword evidence="4" id="KW-0808">Transferase</keyword>
<dbReference type="STRING" id="1300344.I598_2414"/>
<dbReference type="InterPro" id="IPR001001">
    <property type="entry name" value="DNA_polIII_beta"/>
</dbReference>
<dbReference type="AlphaFoldDB" id="A0A168FJJ0"/>
<dbReference type="RefSeq" id="WP_068203154.1">
    <property type="nucleotide sequence ID" value="NZ_CP014209.1"/>
</dbReference>
<dbReference type="OrthoDB" id="7849865at2"/>
<dbReference type="GO" id="GO:0003677">
    <property type="term" value="F:DNA binding"/>
    <property type="evidence" value="ECO:0007669"/>
    <property type="project" value="UniProtKB-KW"/>
</dbReference>
<dbReference type="Pfam" id="PF02767">
    <property type="entry name" value="DNA_pol3_beta_2"/>
    <property type="match status" value="1"/>
</dbReference>
<dbReference type="GO" id="GO:0006271">
    <property type="term" value="P:DNA strand elongation involved in DNA replication"/>
    <property type="evidence" value="ECO:0007669"/>
    <property type="project" value="TreeGrafter"/>
</dbReference>
<keyword evidence="6" id="KW-0235">DNA replication</keyword>
<evidence type="ECO:0000256" key="3">
    <source>
        <dbReference type="ARBA" id="ARBA00022490"/>
    </source>
</evidence>
<evidence type="ECO:0000313" key="11">
    <source>
        <dbReference type="Proteomes" id="UP000076794"/>
    </source>
</evidence>